<dbReference type="Pfam" id="PF11887">
    <property type="entry name" value="Mce4_CUP1"/>
    <property type="match status" value="1"/>
</dbReference>
<reference evidence="5" key="2">
    <citation type="submission" date="2020-09" db="EMBL/GenBank/DDBJ databases">
        <authorList>
            <person name="Sun Q."/>
            <person name="Sedlacek I."/>
        </authorList>
    </citation>
    <scope>NUCLEOTIDE SEQUENCE</scope>
    <source>
        <strain evidence="5">CCM 7905</strain>
    </source>
</reference>
<sequence length="460" mass="48318">MNTSTSPLRRRILGVAFFLVVALFIAWSIATYLKTFKTVVNVDLVTDTVGNALPANADVKIRGVIVGEVRSASTENGEVTSVLALDPDQARTIPSNVTARLLPKTLFGERYVALQIPDGASATKGISDGAVIQQDKSGNAIEVGQLLDSLLPLLDAIPPQDLSNTLGALNQALQGRGESLGLSIDRLETIFAGLNTELPNIQQDLVGLADLSQTYSTAAPDLVDALDNLSVTGNTVVEKKSAIDVLLASATSTSSSTADLLETNRSSIISIAADSREALELLARYSPSTGCMLSKFVPIAEEAKNILAVDDPYPGVRGTINFVNPKGAYLPNQDEPRLFDDRGPSCFDGVQQPGKFFPQYPGGSVNDGSYQVPSRNPGPRDIQMLASPQDSQFPSSETGTDATTATGDPVTPASYAGSDAERNTLAVVYGSANGISPADVPAWTTLVGAPALRGQEVNVQ</sequence>
<proteinExistence type="predicted"/>
<dbReference type="InterPro" id="IPR003399">
    <property type="entry name" value="Mce/MlaD"/>
</dbReference>
<dbReference type="Pfam" id="PF02470">
    <property type="entry name" value="MlaD"/>
    <property type="match status" value="1"/>
</dbReference>
<feature type="domain" description="Mce/MlaD" evidence="3">
    <location>
        <begin position="43"/>
        <end position="115"/>
    </location>
</feature>
<evidence type="ECO:0000313" key="5">
    <source>
        <dbReference type="EMBL" id="GGF96566.1"/>
    </source>
</evidence>
<reference evidence="5" key="1">
    <citation type="journal article" date="2014" name="Int. J. Syst. Evol. Microbiol.">
        <title>Complete genome sequence of Corynebacterium casei LMG S-19264T (=DSM 44701T), isolated from a smear-ripened cheese.</title>
        <authorList>
            <consortium name="US DOE Joint Genome Institute (JGI-PGF)"/>
            <person name="Walter F."/>
            <person name="Albersmeier A."/>
            <person name="Kalinowski J."/>
            <person name="Ruckert C."/>
        </authorList>
    </citation>
    <scope>NUCLEOTIDE SEQUENCE</scope>
    <source>
        <strain evidence="5">CCM 7905</strain>
    </source>
</reference>
<dbReference type="AlphaFoldDB" id="A0A917CSS4"/>
<dbReference type="GO" id="GO:0051701">
    <property type="term" value="P:biological process involved in interaction with host"/>
    <property type="evidence" value="ECO:0007669"/>
    <property type="project" value="TreeGrafter"/>
</dbReference>
<dbReference type="PANTHER" id="PTHR33371">
    <property type="entry name" value="INTERMEMBRANE PHOSPHOLIPID TRANSPORT SYSTEM BINDING PROTEIN MLAD-RELATED"/>
    <property type="match status" value="1"/>
</dbReference>
<dbReference type="InterPro" id="IPR052336">
    <property type="entry name" value="MlaD_Phospholipid_Transporter"/>
</dbReference>
<dbReference type="InterPro" id="IPR005693">
    <property type="entry name" value="Mce"/>
</dbReference>
<keyword evidence="2" id="KW-1133">Transmembrane helix</keyword>
<dbReference type="EMBL" id="BMCU01000001">
    <property type="protein sequence ID" value="GGF96566.1"/>
    <property type="molecule type" value="Genomic_DNA"/>
</dbReference>
<gene>
    <name evidence="5" type="ORF">GCM10007304_08160</name>
</gene>
<comment type="caution">
    <text evidence="5">The sequence shown here is derived from an EMBL/GenBank/DDBJ whole genome shotgun (WGS) entry which is preliminary data.</text>
</comment>
<keyword evidence="2" id="KW-0812">Transmembrane</keyword>
<dbReference type="InterPro" id="IPR024516">
    <property type="entry name" value="Mce_C"/>
</dbReference>
<dbReference type="NCBIfam" id="TIGR00996">
    <property type="entry name" value="Mtu_fam_mce"/>
    <property type="match status" value="1"/>
</dbReference>
<dbReference type="RefSeq" id="WP_188543377.1">
    <property type="nucleotide sequence ID" value="NZ_BMCU01000001.1"/>
</dbReference>
<feature type="transmembrane region" description="Helical" evidence="2">
    <location>
        <begin position="12"/>
        <end position="33"/>
    </location>
</feature>
<evidence type="ECO:0000259" key="3">
    <source>
        <dbReference type="Pfam" id="PF02470"/>
    </source>
</evidence>
<protein>
    <submittedName>
        <fullName evidence="5">ABC transporter substrate-binding protein</fullName>
    </submittedName>
</protein>
<keyword evidence="6" id="KW-1185">Reference proteome</keyword>
<feature type="compositionally biased region" description="Polar residues" evidence="1">
    <location>
        <begin position="386"/>
        <end position="397"/>
    </location>
</feature>
<evidence type="ECO:0000259" key="4">
    <source>
        <dbReference type="Pfam" id="PF11887"/>
    </source>
</evidence>
<feature type="region of interest" description="Disordered" evidence="1">
    <location>
        <begin position="350"/>
        <end position="419"/>
    </location>
</feature>
<evidence type="ECO:0000313" key="6">
    <source>
        <dbReference type="Proteomes" id="UP000654257"/>
    </source>
</evidence>
<name>A0A917CSS4_9NOCA</name>
<evidence type="ECO:0000256" key="2">
    <source>
        <dbReference type="SAM" id="Phobius"/>
    </source>
</evidence>
<dbReference type="GO" id="GO:0005576">
    <property type="term" value="C:extracellular region"/>
    <property type="evidence" value="ECO:0007669"/>
    <property type="project" value="TreeGrafter"/>
</dbReference>
<feature type="compositionally biased region" description="Low complexity" evidence="1">
    <location>
        <begin position="398"/>
        <end position="408"/>
    </location>
</feature>
<dbReference type="PANTHER" id="PTHR33371:SF19">
    <property type="entry name" value="MCE-FAMILY PROTEIN MCE4A"/>
    <property type="match status" value="1"/>
</dbReference>
<organism evidence="5 6">
    <name type="scientific">Rhodococcoides trifolii</name>
    <dbReference type="NCBI Taxonomy" id="908250"/>
    <lineage>
        <taxon>Bacteria</taxon>
        <taxon>Bacillati</taxon>
        <taxon>Actinomycetota</taxon>
        <taxon>Actinomycetes</taxon>
        <taxon>Mycobacteriales</taxon>
        <taxon>Nocardiaceae</taxon>
        <taxon>Rhodococcoides</taxon>
    </lineage>
</organism>
<keyword evidence="2" id="KW-0472">Membrane</keyword>
<dbReference type="Proteomes" id="UP000654257">
    <property type="component" value="Unassembled WGS sequence"/>
</dbReference>
<feature type="domain" description="Mammalian cell entry C-terminal" evidence="4">
    <location>
        <begin position="124"/>
        <end position="344"/>
    </location>
</feature>
<evidence type="ECO:0000256" key="1">
    <source>
        <dbReference type="SAM" id="MobiDB-lite"/>
    </source>
</evidence>
<accession>A0A917CSS4</accession>